<dbReference type="WBParaSite" id="TASK_0000356901-mRNA-1">
    <property type="protein sequence ID" value="TASK_0000356901-mRNA-1"/>
    <property type="gene ID" value="TASK_0000356901"/>
</dbReference>
<name>A0A0R3W1G1_TAEAS</name>
<gene>
    <name evidence="2" type="ORF">TASK_LOCUS3570</name>
</gene>
<dbReference type="AlphaFoldDB" id="A0A0R3W1G1"/>
<protein>
    <submittedName>
        <fullName evidence="2 4">Uncharacterized protein</fullName>
    </submittedName>
</protein>
<dbReference type="OrthoDB" id="6250032at2759"/>
<dbReference type="Proteomes" id="UP000282613">
    <property type="component" value="Unassembled WGS sequence"/>
</dbReference>
<organism evidence="4">
    <name type="scientific">Taenia asiatica</name>
    <name type="common">Asian tapeworm</name>
    <dbReference type="NCBI Taxonomy" id="60517"/>
    <lineage>
        <taxon>Eukaryota</taxon>
        <taxon>Metazoa</taxon>
        <taxon>Spiralia</taxon>
        <taxon>Lophotrochozoa</taxon>
        <taxon>Platyhelminthes</taxon>
        <taxon>Cestoda</taxon>
        <taxon>Eucestoda</taxon>
        <taxon>Cyclophyllidea</taxon>
        <taxon>Taeniidae</taxon>
        <taxon>Taenia</taxon>
    </lineage>
</organism>
<sequence length="918" mass="100101">MLGLSKISVVISWRSLTDAASFFKNYPFEIIEASFVGKFKIFSDNKVEILIYKFESPESVGRPPLEPSEIVIPLFVTGFHSERDEELEVAWITFNSISPNISPGLQKIKSYPFDSDCFRHCIQTTAAKSKFYHFQRLDFGSTHQEFRFGFFLMDPSGCLVPYLDGERVIQTNPPAGVWCTGVLDERQSTSTAPITFHTWLSVLRYAFASRGQRVFCTSPVLAVHSAMSNSISFYSIRCNGAELPRSPCIEFPSPASTGHTYASRLNFHLFTGFENVKSRSSRVSSQRVVLHLTNLSPVHLPNEMALADYSKMLEAVVRLFTNLDCQVIRGPSPALEIASASRKSSLVQSKQNGRAVVIHNGGYCSKRSVKFHLPKPKVTTPPPFSHPSAVTGFEVPEASMLLEEGVIAASTPAYSPYRYFPSPPLTPLPPPPQLPQCCHPQASRACYHLKSSNNCNSSPAAHEEISRLEALVERLLAAQQPHQIPTTETMEKVTVGTNTSIAQEVCSVAVNTSAVWPTAADIGLVPAPLSASPAPSLPTPRQPVESVGVQCDSIQNCLPQLQGVCPFAGEFNQSLDFLPSPQSPLPQSSESVLSLDAGFSNKPLSPLDPPPHQNSCNENTIVDTGYSRLLAGIQQVLGSAPHIRKTVSVPNELSLLAVDAVAPPPRLSSTSAAPGVEWPSLTDADAEADVARHRRRCEEEVAARLNFSHSLLPLKTDVSSRGGPGKSTPLPGQSEASFSIAHNSFTPTSDLPPPSPSLPPRRYSRHSPKSTDESAILMGLARKYLPPSIIAQLAPPTASTTTISPEVSYCGADFSLATQHYLMEHGLLSARECESTRVPEEGWDWRGRIHCTEVSDIPRLTVMEGSDVVGTRESYLPCSRVFSTVFDEKQEAGEAVENMNLDAPVLDLEHLRALPKLL</sequence>
<reference evidence="2 3" key="2">
    <citation type="submission" date="2018-11" db="EMBL/GenBank/DDBJ databases">
        <authorList>
            <consortium name="Pathogen Informatics"/>
        </authorList>
    </citation>
    <scope>NUCLEOTIDE SEQUENCE [LARGE SCALE GENOMIC DNA]</scope>
</reference>
<keyword evidence="3" id="KW-1185">Reference proteome</keyword>
<proteinExistence type="predicted"/>
<reference evidence="4" key="1">
    <citation type="submission" date="2016-04" db="UniProtKB">
        <authorList>
            <consortium name="WormBaseParasite"/>
        </authorList>
    </citation>
    <scope>IDENTIFICATION</scope>
</reference>
<evidence type="ECO:0000313" key="4">
    <source>
        <dbReference type="WBParaSite" id="TASK_0000356901-mRNA-1"/>
    </source>
</evidence>
<evidence type="ECO:0000313" key="3">
    <source>
        <dbReference type="Proteomes" id="UP000282613"/>
    </source>
</evidence>
<feature type="compositionally biased region" description="Pro residues" evidence="1">
    <location>
        <begin position="750"/>
        <end position="759"/>
    </location>
</feature>
<evidence type="ECO:0000256" key="1">
    <source>
        <dbReference type="SAM" id="MobiDB-lite"/>
    </source>
</evidence>
<accession>A0A0R3W1G1</accession>
<evidence type="ECO:0000313" key="2">
    <source>
        <dbReference type="EMBL" id="VDK32012.1"/>
    </source>
</evidence>
<feature type="region of interest" description="Disordered" evidence="1">
    <location>
        <begin position="714"/>
        <end position="772"/>
    </location>
</feature>
<feature type="compositionally biased region" description="Polar residues" evidence="1">
    <location>
        <begin position="730"/>
        <end position="743"/>
    </location>
</feature>
<dbReference type="EMBL" id="UYRS01018303">
    <property type="protein sequence ID" value="VDK32012.1"/>
    <property type="molecule type" value="Genomic_DNA"/>
</dbReference>